<proteinExistence type="inferred from homology"/>
<dbReference type="InterPro" id="IPR005131">
    <property type="entry name" value="Ser_deHydtase_bsu"/>
</dbReference>
<organism evidence="14 15">
    <name type="scientific">Endozoicomonas lisbonensis</name>
    <dbReference type="NCBI Taxonomy" id="3120522"/>
    <lineage>
        <taxon>Bacteria</taxon>
        <taxon>Pseudomonadati</taxon>
        <taxon>Pseudomonadota</taxon>
        <taxon>Gammaproteobacteria</taxon>
        <taxon>Oceanospirillales</taxon>
        <taxon>Endozoicomonadaceae</taxon>
        <taxon>Endozoicomonas</taxon>
    </lineage>
</organism>
<dbReference type="GO" id="GO:0003941">
    <property type="term" value="F:L-serine ammonia-lyase activity"/>
    <property type="evidence" value="ECO:0007669"/>
    <property type="project" value="UniProtKB-EC"/>
</dbReference>
<dbReference type="RefSeq" id="WP_354009524.1">
    <property type="nucleotide sequence ID" value="NZ_JBEWTA010000001.1"/>
</dbReference>
<evidence type="ECO:0000313" key="14">
    <source>
        <dbReference type="EMBL" id="MET4755062.1"/>
    </source>
</evidence>
<comment type="caution">
    <text evidence="14">The sequence shown here is derived from an EMBL/GenBank/DDBJ whole genome shotgun (WGS) entry which is preliminary data.</text>
</comment>
<evidence type="ECO:0000256" key="11">
    <source>
        <dbReference type="RuleBase" id="RU366059"/>
    </source>
</evidence>
<dbReference type="Gene3D" id="3.30.1330.90">
    <property type="entry name" value="D-3-phosphoglycerate dehydrogenase, domain 3"/>
    <property type="match status" value="1"/>
</dbReference>
<evidence type="ECO:0000256" key="8">
    <source>
        <dbReference type="ARBA" id="ARBA00023014"/>
    </source>
</evidence>
<evidence type="ECO:0000259" key="12">
    <source>
        <dbReference type="Pfam" id="PF03313"/>
    </source>
</evidence>
<keyword evidence="4 11" id="KW-0312">Gluconeogenesis</keyword>
<comment type="pathway">
    <text evidence="2">Carbohydrate biosynthesis; gluconeogenesis.</text>
</comment>
<evidence type="ECO:0000256" key="7">
    <source>
        <dbReference type="ARBA" id="ARBA00023004"/>
    </source>
</evidence>
<evidence type="ECO:0000256" key="2">
    <source>
        <dbReference type="ARBA" id="ARBA00004742"/>
    </source>
</evidence>
<keyword evidence="7 11" id="KW-0408">Iron</keyword>
<feature type="domain" description="Serine dehydratase beta chain" evidence="13">
    <location>
        <begin position="3"/>
        <end position="155"/>
    </location>
</feature>
<dbReference type="Pfam" id="PF03315">
    <property type="entry name" value="SDH_beta"/>
    <property type="match status" value="1"/>
</dbReference>
<dbReference type="Proteomes" id="UP001549366">
    <property type="component" value="Unassembled WGS sequence"/>
</dbReference>
<comment type="similarity">
    <text evidence="3 11">Belongs to the iron-sulfur dependent L-serine dehydratase family.</text>
</comment>
<dbReference type="Pfam" id="PF03313">
    <property type="entry name" value="SDH_alpha"/>
    <property type="match status" value="1"/>
</dbReference>
<sequence>MLSIFDIFKIGIGPSSSHTVGPMWAGHRFLNELKEKGILGSIASVRVGLYGSLALTGVGHGTDKASLLGLAGYQPDTIDPDEADRAFEAIKSSKKIKLAGEHEISFDYDTQLIFHNGETLPEHPNAMRIFAADENGIVVYYKTYLSIGGGFIVCADEFNKPENSGSEDQSEAPDASIPYPFRNAAELIKLCKVNNLSIAELVIENEKARNNGDIAIVNEKIDAIWDVMRNCIDRGLRMEGKLPMSGIKRRAFDLHKTMTANPEAMLSDHFAIMDWVTLFAMSVNEENACGGRVVTAPTNGAAGVIPAVIAYYSRFISRNNQEGIREFLATAAAIAAIIKMNATISGAEAGCQAEVGSACSMAAGALVAVQGGSIDQVENAAEIGMEHHLGMTCDPIAGLVQIPCIERNGMAAIKAITAARLAMRGDGNHAVSLDSCVETMYRTGLDLQAKYRETSQGGLAIYAKEHSSKIA</sequence>
<dbReference type="EMBL" id="JBEWTB010000002">
    <property type="protein sequence ID" value="MET4755062.1"/>
    <property type="molecule type" value="Genomic_DNA"/>
</dbReference>
<evidence type="ECO:0000256" key="5">
    <source>
        <dbReference type="ARBA" id="ARBA00022485"/>
    </source>
</evidence>
<dbReference type="PANTHER" id="PTHR30182">
    <property type="entry name" value="L-SERINE DEHYDRATASE"/>
    <property type="match status" value="1"/>
</dbReference>
<evidence type="ECO:0000256" key="1">
    <source>
        <dbReference type="ARBA" id="ARBA00001966"/>
    </source>
</evidence>
<dbReference type="NCBIfam" id="TIGR00720">
    <property type="entry name" value="sda_mono"/>
    <property type="match status" value="1"/>
</dbReference>
<evidence type="ECO:0000313" key="15">
    <source>
        <dbReference type="Proteomes" id="UP001549366"/>
    </source>
</evidence>
<evidence type="ECO:0000256" key="6">
    <source>
        <dbReference type="ARBA" id="ARBA00022723"/>
    </source>
</evidence>
<keyword evidence="8 11" id="KW-0411">Iron-sulfur</keyword>
<accession>A0ABV2SBB9</accession>
<comment type="catalytic activity">
    <reaction evidence="10 11">
        <text>L-serine = pyruvate + NH4(+)</text>
        <dbReference type="Rhea" id="RHEA:19169"/>
        <dbReference type="ChEBI" id="CHEBI:15361"/>
        <dbReference type="ChEBI" id="CHEBI:28938"/>
        <dbReference type="ChEBI" id="CHEBI:33384"/>
        <dbReference type="EC" id="4.3.1.17"/>
    </reaction>
</comment>
<evidence type="ECO:0000256" key="4">
    <source>
        <dbReference type="ARBA" id="ARBA00022432"/>
    </source>
</evidence>
<dbReference type="PANTHER" id="PTHR30182:SF1">
    <property type="entry name" value="L-SERINE DEHYDRATASE 1"/>
    <property type="match status" value="1"/>
</dbReference>
<keyword evidence="5 11" id="KW-0004">4Fe-4S</keyword>
<protein>
    <recommendedName>
        <fullName evidence="11">L-serine dehydratase</fullName>
        <ecNumber evidence="11">4.3.1.17</ecNumber>
    </recommendedName>
</protein>
<evidence type="ECO:0000256" key="9">
    <source>
        <dbReference type="ARBA" id="ARBA00023239"/>
    </source>
</evidence>
<evidence type="ECO:0000259" key="13">
    <source>
        <dbReference type="Pfam" id="PF03315"/>
    </source>
</evidence>
<feature type="domain" description="Serine dehydratase-like alpha subunit" evidence="12">
    <location>
        <begin position="194"/>
        <end position="460"/>
    </location>
</feature>
<keyword evidence="6 11" id="KW-0479">Metal-binding</keyword>
<gene>
    <name evidence="14" type="ORF">V5J35_000254</name>
</gene>
<name>A0ABV2SBB9_9GAMM</name>
<keyword evidence="15" id="KW-1185">Reference proteome</keyword>
<keyword evidence="9 11" id="KW-0456">Lyase</keyword>
<dbReference type="InterPro" id="IPR005130">
    <property type="entry name" value="Ser_deHydtase-like_asu"/>
</dbReference>
<evidence type="ECO:0000256" key="3">
    <source>
        <dbReference type="ARBA" id="ARBA00008636"/>
    </source>
</evidence>
<evidence type="ECO:0000256" key="10">
    <source>
        <dbReference type="ARBA" id="ARBA00049406"/>
    </source>
</evidence>
<dbReference type="InterPro" id="IPR029009">
    <property type="entry name" value="ASB_dom_sf"/>
</dbReference>
<reference evidence="14 15" key="1">
    <citation type="submission" date="2024-06" db="EMBL/GenBank/DDBJ databases">
        <title>Genomic Encyclopedia of Type Strains, Phase V (KMG-V): Genome sequencing to study the core and pangenomes of soil and plant-associated prokaryotes.</title>
        <authorList>
            <person name="Whitman W."/>
        </authorList>
    </citation>
    <scope>NUCLEOTIDE SEQUENCE [LARGE SCALE GENOMIC DNA]</scope>
    <source>
        <strain evidence="14 15">NE40</strain>
    </source>
</reference>
<dbReference type="InterPro" id="IPR051318">
    <property type="entry name" value="Fe-S_L-Ser"/>
</dbReference>
<dbReference type="SUPFAM" id="SSF143548">
    <property type="entry name" value="Serine metabolism enzymes domain"/>
    <property type="match status" value="1"/>
</dbReference>
<dbReference type="EC" id="4.3.1.17" evidence="11"/>
<dbReference type="InterPro" id="IPR004644">
    <property type="entry name" value="Fe-S_L-Ser_mono"/>
</dbReference>
<comment type="cofactor">
    <cofactor evidence="1 11">
        <name>[4Fe-4S] cluster</name>
        <dbReference type="ChEBI" id="CHEBI:49883"/>
    </cofactor>
</comment>